<protein>
    <submittedName>
        <fullName evidence="2">Phosphoribosyltransferase</fullName>
    </submittedName>
</protein>
<comment type="similarity">
    <text evidence="1">Belongs to the ComF/GntX family.</text>
</comment>
<proteinExistence type="inferred from homology"/>
<dbReference type="InterPro" id="IPR051910">
    <property type="entry name" value="ComF/GntX_DNA_util-trans"/>
</dbReference>
<gene>
    <name evidence="2" type="ORF">H6A31_06340</name>
</gene>
<dbReference type="InterPro" id="IPR029057">
    <property type="entry name" value="PRTase-like"/>
</dbReference>
<evidence type="ECO:0000313" key="2">
    <source>
        <dbReference type="EMBL" id="MBM6758301.1"/>
    </source>
</evidence>
<accession>A0ABS2EUQ2</accession>
<dbReference type="PANTHER" id="PTHR47505">
    <property type="entry name" value="DNA UTILIZATION PROTEIN YHGH"/>
    <property type="match status" value="1"/>
</dbReference>
<keyword evidence="3" id="KW-1185">Reference proteome</keyword>
<dbReference type="CDD" id="cd06223">
    <property type="entry name" value="PRTases_typeI"/>
    <property type="match status" value="1"/>
</dbReference>
<evidence type="ECO:0000256" key="1">
    <source>
        <dbReference type="ARBA" id="ARBA00008007"/>
    </source>
</evidence>
<sequence length="317" mass="36593">MVEEFELLEEAEVQFEDSDCAESVWHGVGYCESLFCRKKPAAELTLVIRKEGILYFLCADLPEFQELCRLHGWYVVSHHPFSATLEIGMCIMEAGRHAGWYSLGHSSERNAVYRELLEYTFERSERQDFYPYETSFKGQCVIDGCTCHYLHDYHPTWMEKKDEHQKRVSNLIFRFKEGGHCGELVAQILAFALLHAGFEKGRKDTVLIPVPASTRERQRRRFPVACYYLSRELGIEDGYKAIWIAEDREQLKGREKSGGEILSNLQFTRRYIRGKHIVLLDDVLTTGTNFLHLFRRMKELGAVSVTGVFLGKTVGGL</sequence>
<dbReference type="RefSeq" id="WP_204434979.1">
    <property type="nucleotide sequence ID" value="NZ_JACJJW010000012.1"/>
</dbReference>
<organism evidence="2 3">
    <name type="scientific">Bacteroides mediterraneensis</name>
    <dbReference type="NCBI Taxonomy" id="1841856"/>
    <lineage>
        <taxon>Bacteria</taxon>
        <taxon>Pseudomonadati</taxon>
        <taxon>Bacteroidota</taxon>
        <taxon>Bacteroidia</taxon>
        <taxon>Bacteroidales</taxon>
        <taxon>Bacteroidaceae</taxon>
        <taxon>Bacteroides</taxon>
    </lineage>
</organism>
<dbReference type="InterPro" id="IPR000836">
    <property type="entry name" value="PRTase_dom"/>
</dbReference>
<comment type="caution">
    <text evidence="2">The sequence shown here is derived from an EMBL/GenBank/DDBJ whole genome shotgun (WGS) entry which is preliminary data.</text>
</comment>
<dbReference type="GO" id="GO:0016757">
    <property type="term" value="F:glycosyltransferase activity"/>
    <property type="evidence" value="ECO:0007669"/>
    <property type="project" value="UniProtKB-KW"/>
</dbReference>
<keyword evidence="2" id="KW-0328">Glycosyltransferase</keyword>
<dbReference type="PANTHER" id="PTHR47505:SF1">
    <property type="entry name" value="DNA UTILIZATION PROTEIN YHGH"/>
    <property type="match status" value="1"/>
</dbReference>
<dbReference type="EMBL" id="JACJJW010000012">
    <property type="protein sequence ID" value="MBM6758301.1"/>
    <property type="molecule type" value="Genomic_DNA"/>
</dbReference>
<dbReference type="SUPFAM" id="SSF53271">
    <property type="entry name" value="PRTase-like"/>
    <property type="match status" value="1"/>
</dbReference>
<name>A0ABS2EUQ2_9BACE</name>
<reference evidence="2 3" key="1">
    <citation type="journal article" date="2021" name="Sci. Rep.">
        <title>The distribution of antibiotic resistance genes in chicken gut microbiota commensals.</title>
        <authorList>
            <person name="Juricova H."/>
            <person name="Matiasovicova J."/>
            <person name="Kubasova T."/>
            <person name="Cejkova D."/>
            <person name="Rychlik I."/>
        </authorList>
    </citation>
    <scope>NUCLEOTIDE SEQUENCE [LARGE SCALE GENOMIC DNA]</scope>
    <source>
        <strain evidence="2 3">An801</strain>
    </source>
</reference>
<evidence type="ECO:0000313" key="3">
    <source>
        <dbReference type="Proteomes" id="UP000703295"/>
    </source>
</evidence>
<keyword evidence="2" id="KW-0808">Transferase</keyword>
<dbReference type="Gene3D" id="3.40.50.2020">
    <property type="match status" value="1"/>
</dbReference>
<dbReference type="Proteomes" id="UP000703295">
    <property type="component" value="Unassembled WGS sequence"/>
</dbReference>